<gene>
    <name evidence="9" type="ORF">GCM10022224_007060</name>
</gene>
<dbReference type="InterPro" id="IPR000326">
    <property type="entry name" value="PAP2/HPO"/>
</dbReference>
<evidence type="ECO:0000256" key="3">
    <source>
        <dbReference type="ARBA" id="ARBA00022692"/>
    </source>
</evidence>
<dbReference type="Proteomes" id="UP001500902">
    <property type="component" value="Unassembled WGS sequence"/>
</dbReference>
<evidence type="ECO:0000256" key="1">
    <source>
        <dbReference type="ARBA" id="ARBA00004651"/>
    </source>
</evidence>
<protein>
    <submittedName>
        <fullName evidence="9">Phosphatase PAP2 family protein</fullName>
    </submittedName>
</protein>
<evidence type="ECO:0000313" key="9">
    <source>
        <dbReference type="EMBL" id="GAA3646856.1"/>
    </source>
</evidence>
<proteinExistence type="predicted"/>
<feature type="transmembrane region" description="Helical" evidence="7">
    <location>
        <begin position="112"/>
        <end position="137"/>
    </location>
</feature>
<evidence type="ECO:0000256" key="7">
    <source>
        <dbReference type="SAM" id="Phobius"/>
    </source>
</evidence>
<name>A0ABP7B3F7_9ACTN</name>
<comment type="caution">
    <text evidence="9">The sequence shown here is derived from an EMBL/GenBank/DDBJ whole genome shotgun (WGS) entry which is preliminary data.</text>
</comment>
<keyword evidence="10" id="KW-1185">Reference proteome</keyword>
<comment type="subcellular location">
    <subcellularLocation>
        <location evidence="1">Cell membrane</location>
        <topology evidence="1">Multi-pass membrane protein</topology>
    </subcellularLocation>
</comment>
<sequence>MVDDGVYRDVVEIAASAPGWVRSLAEAGTDGVLVVFAALMAAAWWRARRARAEGMAAALLAPVAVVACYVVSELAKAVVREDRPCRGLGGVTTIVPCPAYGDWSWPSNHATLVAAAAAGLVLAWRALAPYAVALALLGGGSRVFVGVHYPHDVVGGLLLGGLLAPMLVLALRGPVTTLVLRLRGLTWSRPLLEASGFASGPADRR</sequence>
<dbReference type="PANTHER" id="PTHR14969">
    <property type="entry name" value="SPHINGOSINE-1-PHOSPHATE PHOSPHOHYDROLASE"/>
    <property type="match status" value="1"/>
</dbReference>
<keyword evidence="4" id="KW-0378">Hydrolase</keyword>
<evidence type="ECO:0000256" key="6">
    <source>
        <dbReference type="ARBA" id="ARBA00023136"/>
    </source>
</evidence>
<evidence type="ECO:0000256" key="2">
    <source>
        <dbReference type="ARBA" id="ARBA00022475"/>
    </source>
</evidence>
<dbReference type="SMART" id="SM00014">
    <property type="entry name" value="acidPPc"/>
    <property type="match status" value="1"/>
</dbReference>
<keyword evidence="2" id="KW-1003">Cell membrane</keyword>
<feature type="domain" description="Phosphatidic acid phosphatase type 2/haloperoxidase" evidence="8">
    <location>
        <begin position="55"/>
        <end position="168"/>
    </location>
</feature>
<accession>A0ABP7B3F7</accession>
<feature type="transmembrane region" description="Helical" evidence="7">
    <location>
        <begin position="27"/>
        <end position="47"/>
    </location>
</feature>
<evidence type="ECO:0000256" key="5">
    <source>
        <dbReference type="ARBA" id="ARBA00022989"/>
    </source>
</evidence>
<evidence type="ECO:0000259" key="8">
    <source>
        <dbReference type="SMART" id="SM00014"/>
    </source>
</evidence>
<evidence type="ECO:0000256" key="4">
    <source>
        <dbReference type="ARBA" id="ARBA00022801"/>
    </source>
</evidence>
<dbReference type="Gene3D" id="1.20.144.10">
    <property type="entry name" value="Phosphatidic acid phosphatase type 2/haloperoxidase"/>
    <property type="match status" value="1"/>
</dbReference>
<dbReference type="PANTHER" id="PTHR14969:SF62">
    <property type="entry name" value="DECAPRENYLPHOSPHORYL-5-PHOSPHORIBOSE PHOSPHATASE RV3807C-RELATED"/>
    <property type="match status" value="1"/>
</dbReference>
<keyword evidence="6 7" id="KW-0472">Membrane</keyword>
<organism evidence="9 10">
    <name type="scientific">Nonomuraea antimicrobica</name>
    <dbReference type="NCBI Taxonomy" id="561173"/>
    <lineage>
        <taxon>Bacteria</taxon>
        <taxon>Bacillati</taxon>
        <taxon>Actinomycetota</taxon>
        <taxon>Actinomycetes</taxon>
        <taxon>Streptosporangiales</taxon>
        <taxon>Streptosporangiaceae</taxon>
        <taxon>Nonomuraea</taxon>
    </lineage>
</organism>
<feature type="transmembrane region" description="Helical" evidence="7">
    <location>
        <begin position="149"/>
        <end position="171"/>
    </location>
</feature>
<dbReference type="InterPro" id="IPR036938">
    <property type="entry name" value="PAP2/HPO_sf"/>
</dbReference>
<dbReference type="EMBL" id="BAAAZP010000009">
    <property type="protein sequence ID" value="GAA3646856.1"/>
    <property type="molecule type" value="Genomic_DNA"/>
</dbReference>
<keyword evidence="3 7" id="KW-0812">Transmembrane</keyword>
<dbReference type="Pfam" id="PF01569">
    <property type="entry name" value="PAP2"/>
    <property type="match status" value="1"/>
</dbReference>
<evidence type="ECO:0000313" key="10">
    <source>
        <dbReference type="Proteomes" id="UP001500902"/>
    </source>
</evidence>
<reference evidence="10" key="1">
    <citation type="journal article" date="2019" name="Int. J. Syst. Evol. Microbiol.">
        <title>The Global Catalogue of Microorganisms (GCM) 10K type strain sequencing project: providing services to taxonomists for standard genome sequencing and annotation.</title>
        <authorList>
            <consortium name="The Broad Institute Genomics Platform"/>
            <consortium name="The Broad Institute Genome Sequencing Center for Infectious Disease"/>
            <person name="Wu L."/>
            <person name="Ma J."/>
        </authorList>
    </citation>
    <scope>NUCLEOTIDE SEQUENCE [LARGE SCALE GENOMIC DNA]</scope>
    <source>
        <strain evidence="10">JCM 16904</strain>
    </source>
</reference>
<keyword evidence="5 7" id="KW-1133">Transmembrane helix</keyword>
<dbReference type="SUPFAM" id="SSF48317">
    <property type="entry name" value="Acid phosphatase/Vanadium-dependent haloperoxidase"/>
    <property type="match status" value="1"/>
</dbReference>